<evidence type="ECO:0000313" key="6">
    <source>
        <dbReference type="EMBL" id="MFL7905503.1"/>
    </source>
</evidence>
<keyword evidence="4" id="KW-1133">Transmembrane helix</keyword>
<dbReference type="RefSeq" id="WP_280526490.1">
    <property type="nucleotide sequence ID" value="NZ_JBJLSN010000083.1"/>
</dbReference>
<gene>
    <name evidence="6" type="ORF">ACJ41P_30560</name>
</gene>
<keyword evidence="4" id="KW-0812">Transmembrane</keyword>
<dbReference type="EMBL" id="JBJLSN010000083">
    <property type="protein sequence ID" value="MFL7905503.1"/>
    <property type="molecule type" value="Genomic_DNA"/>
</dbReference>
<dbReference type="InterPro" id="IPR036188">
    <property type="entry name" value="FAD/NAD-bd_sf"/>
</dbReference>
<dbReference type="Pfam" id="PF00890">
    <property type="entry name" value="FAD_binding_2"/>
    <property type="match status" value="1"/>
</dbReference>
<comment type="caution">
    <text evidence="6">The sequence shown here is derived from an EMBL/GenBank/DDBJ whole genome shotgun (WGS) entry which is preliminary data.</text>
</comment>
<keyword evidence="2" id="KW-0560">Oxidoreductase</keyword>
<sequence>MTEPGPASLAELEKRLARDLELLILPTPEWSPPHGDLLDVAIVGAGMAGLIAAVALQRLGISRVSLFSPPPSAKRKAGSRPGAGPPVPASPSG</sequence>
<organism evidence="6 7">
    <name type="scientific">Azospirillum argentinense</name>
    <dbReference type="NCBI Taxonomy" id="2970906"/>
    <lineage>
        <taxon>Bacteria</taxon>
        <taxon>Pseudomonadati</taxon>
        <taxon>Pseudomonadota</taxon>
        <taxon>Alphaproteobacteria</taxon>
        <taxon>Rhodospirillales</taxon>
        <taxon>Azospirillaceae</taxon>
        <taxon>Azospirillum</taxon>
    </lineage>
</organism>
<feature type="compositionally biased region" description="Pro residues" evidence="3">
    <location>
        <begin position="83"/>
        <end position="93"/>
    </location>
</feature>
<feature type="domain" description="FAD-dependent oxidoreductase 2 FAD-binding" evidence="5">
    <location>
        <begin position="39"/>
        <end position="68"/>
    </location>
</feature>
<accession>A0ABW8VGV2</accession>
<dbReference type="SUPFAM" id="SSF51971">
    <property type="entry name" value="Nucleotide-binding domain"/>
    <property type="match status" value="1"/>
</dbReference>
<feature type="region of interest" description="Disordered" evidence="3">
    <location>
        <begin position="67"/>
        <end position="93"/>
    </location>
</feature>
<evidence type="ECO:0000256" key="3">
    <source>
        <dbReference type="SAM" id="MobiDB-lite"/>
    </source>
</evidence>
<name>A0ABW8VGV2_9PROT</name>
<keyword evidence="4" id="KW-0472">Membrane</keyword>
<keyword evidence="1" id="KW-0285">Flavoprotein</keyword>
<dbReference type="Gene3D" id="3.50.50.60">
    <property type="entry name" value="FAD/NAD(P)-binding domain"/>
    <property type="match status" value="1"/>
</dbReference>
<keyword evidence="7" id="KW-1185">Reference proteome</keyword>
<proteinExistence type="predicted"/>
<feature type="transmembrane region" description="Helical" evidence="4">
    <location>
        <begin position="37"/>
        <end position="56"/>
    </location>
</feature>
<evidence type="ECO:0000256" key="4">
    <source>
        <dbReference type="SAM" id="Phobius"/>
    </source>
</evidence>
<protein>
    <submittedName>
        <fullName evidence="6">FAD-binding protein</fullName>
    </submittedName>
</protein>
<evidence type="ECO:0000259" key="5">
    <source>
        <dbReference type="Pfam" id="PF00890"/>
    </source>
</evidence>
<evidence type="ECO:0000313" key="7">
    <source>
        <dbReference type="Proteomes" id="UP001628281"/>
    </source>
</evidence>
<evidence type="ECO:0000256" key="1">
    <source>
        <dbReference type="ARBA" id="ARBA00022630"/>
    </source>
</evidence>
<dbReference type="InterPro" id="IPR003953">
    <property type="entry name" value="FAD-dep_OxRdtase_2_FAD-bd"/>
</dbReference>
<evidence type="ECO:0000256" key="2">
    <source>
        <dbReference type="ARBA" id="ARBA00023002"/>
    </source>
</evidence>
<reference evidence="6 7" key="1">
    <citation type="submission" date="2024-11" db="EMBL/GenBank/DDBJ databases">
        <title>Draft genome sequences of two bacteria associated to sugarcane roots in Colombia.</title>
        <authorList>
            <person name="Pardo-Diaz S."/>
            <person name="Masmela-Mendoza J."/>
            <person name="Delgadillo-Duran P."/>
            <person name="Bautista E.J."/>
            <person name="Rojas-Tapias D.F."/>
        </authorList>
    </citation>
    <scope>NUCLEOTIDE SEQUENCE [LARGE SCALE GENOMIC DNA]</scope>
    <source>
        <strain evidence="6 7">Ap18</strain>
    </source>
</reference>
<dbReference type="Proteomes" id="UP001628281">
    <property type="component" value="Unassembled WGS sequence"/>
</dbReference>